<reference evidence="1 2" key="1">
    <citation type="submission" date="2018-03" db="EMBL/GenBank/DDBJ databases">
        <title>Adhaeribacter sp. HMF7605 Genome sequencing and assembly.</title>
        <authorList>
            <person name="Kang H."/>
            <person name="Kang J."/>
            <person name="Cha I."/>
            <person name="Kim H."/>
            <person name="Joh K."/>
        </authorList>
    </citation>
    <scope>NUCLEOTIDE SEQUENCE [LARGE SCALE GENOMIC DNA]</scope>
    <source>
        <strain evidence="1 2">HMF7605</strain>
    </source>
</reference>
<dbReference type="Proteomes" id="UP000240357">
    <property type="component" value="Unassembled WGS sequence"/>
</dbReference>
<gene>
    <name evidence="1" type="ORF">AHMF7605_12995</name>
</gene>
<comment type="caution">
    <text evidence="1">The sequence shown here is derived from an EMBL/GenBank/DDBJ whole genome shotgun (WGS) entry which is preliminary data.</text>
</comment>
<organism evidence="1 2">
    <name type="scientific">Adhaeribacter arboris</name>
    <dbReference type="NCBI Taxonomy" id="2072846"/>
    <lineage>
        <taxon>Bacteria</taxon>
        <taxon>Pseudomonadati</taxon>
        <taxon>Bacteroidota</taxon>
        <taxon>Cytophagia</taxon>
        <taxon>Cytophagales</taxon>
        <taxon>Hymenobacteraceae</taxon>
        <taxon>Adhaeribacter</taxon>
    </lineage>
</organism>
<dbReference type="AlphaFoldDB" id="A0A2T2YFU2"/>
<proteinExistence type="predicted"/>
<keyword evidence="2" id="KW-1185">Reference proteome</keyword>
<dbReference type="RefSeq" id="WP_106929972.1">
    <property type="nucleotide sequence ID" value="NZ_PYFT01000001.1"/>
</dbReference>
<evidence type="ECO:0000313" key="2">
    <source>
        <dbReference type="Proteomes" id="UP000240357"/>
    </source>
</evidence>
<evidence type="ECO:0000313" key="1">
    <source>
        <dbReference type="EMBL" id="PSR54362.1"/>
    </source>
</evidence>
<dbReference type="EMBL" id="PYFT01000001">
    <property type="protein sequence ID" value="PSR54362.1"/>
    <property type="molecule type" value="Genomic_DNA"/>
</dbReference>
<sequence length="150" mass="17443">MSNWHPELIPITREEDYYTHYLGETENGILFFGYDTFVFPNGFSSGNWEDERLEYALVYLFDKKGNPIETKYKYAGKTSEIQPGKTNQLLEELIAELGKLEFKDIEVKPFKTEIDGIDFGLIPNDEIQMIELQPSSTIAFSEPWDGEYYT</sequence>
<accession>A0A2T2YFU2</accession>
<dbReference type="OrthoDB" id="893411at2"/>
<name>A0A2T2YFU2_9BACT</name>
<protein>
    <submittedName>
        <fullName evidence="1">Uncharacterized protein</fullName>
    </submittedName>
</protein>